<keyword evidence="1" id="KW-0175">Coiled coil</keyword>
<organism evidence="2 3">
    <name type="scientific">Salipaludibacillus agaradhaerens</name>
    <name type="common">Bacillus agaradhaerens</name>
    <dbReference type="NCBI Taxonomy" id="76935"/>
    <lineage>
        <taxon>Bacteria</taxon>
        <taxon>Bacillati</taxon>
        <taxon>Bacillota</taxon>
        <taxon>Bacilli</taxon>
        <taxon>Bacillales</taxon>
        <taxon>Bacillaceae</taxon>
    </lineage>
</organism>
<evidence type="ECO:0000256" key="1">
    <source>
        <dbReference type="SAM" id="Coils"/>
    </source>
</evidence>
<name>A0A9Q4B171_SALAG</name>
<dbReference type="OrthoDB" id="2991292at2"/>
<keyword evidence="3" id="KW-1185">Reference proteome</keyword>
<evidence type="ECO:0000313" key="3">
    <source>
        <dbReference type="Proteomes" id="UP001057753"/>
    </source>
</evidence>
<dbReference type="Gene3D" id="1.10.1660.10">
    <property type="match status" value="1"/>
</dbReference>
<dbReference type="SUPFAM" id="SSF46955">
    <property type="entry name" value="Putative DNA-binding domain"/>
    <property type="match status" value="1"/>
</dbReference>
<dbReference type="AlphaFoldDB" id="A0A9Q4B171"/>
<sequence>MGKKSWKTREIAKAIHVNPSTVQRWIKYFNLAHKVNSNGHFEMPNETYDQLKIINAQMKQGKKLSEVCLVEEDKVGTQSKKVAMIPAIQVEKKMEELLNQLDQLERKVRNKADDVVEYQILHQRKEINELNQIITQLSTRINILEDQLVNKSTSSAALNESSGKKRRLAGIFSF</sequence>
<feature type="coiled-coil region" evidence="1">
    <location>
        <begin position="87"/>
        <end position="147"/>
    </location>
</feature>
<evidence type="ECO:0000313" key="2">
    <source>
        <dbReference type="EMBL" id="MCR6096471.1"/>
    </source>
</evidence>
<dbReference type="RefSeq" id="WP_078576826.1">
    <property type="nucleotide sequence ID" value="NZ_JABXYM010000001.1"/>
</dbReference>
<proteinExistence type="predicted"/>
<comment type="caution">
    <text evidence="2">The sequence shown here is derived from an EMBL/GenBank/DDBJ whole genome shotgun (WGS) entry which is preliminary data.</text>
</comment>
<gene>
    <name evidence="2" type="ORF">HXA33_07885</name>
</gene>
<dbReference type="EMBL" id="JABXYM010000001">
    <property type="protein sequence ID" value="MCR6096471.1"/>
    <property type="molecule type" value="Genomic_DNA"/>
</dbReference>
<dbReference type="Pfam" id="PF13384">
    <property type="entry name" value="HTH_23"/>
    <property type="match status" value="1"/>
</dbReference>
<reference evidence="2" key="1">
    <citation type="submission" date="2020-06" db="EMBL/GenBank/DDBJ databases">
        <title>Insight into the genomes of haloalkaliphilic bacilli from Kenyan soda lakes.</title>
        <authorList>
            <person name="Mwirichia R."/>
            <person name="Villamizar G.C."/>
            <person name="Poehlein A."/>
            <person name="Mugweru J."/>
            <person name="Kipnyargis A."/>
            <person name="Kiplimo D."/>
            <person name="Orwa P."/>
            <person name="Daniel R."/>
        </authorList>
    </citation>
    <scope>NUCLEOTIDE SEQUENCE</scope>
    <source>
        <strain evidence="2">B1096_S55</strain>
    </source>
</reference>
<dbReference type="Proteomes" id="UP001057753">
    <property type="component" value="Unassembled WGS sequence"/>
</dbReference>
<accession>A0A9Q4B171</accession>
<dbReference type="InterPro" id="IPR009061">
    <property type="entry name" value="DNA-bd_dom_put_sf"/>
</dbReference>
<protein>
    <submittedName>
        <fullName evidence="2">MerR family transcriptional regulator</fullName>
    </submittedName>
</protein>